<feature type="chain" id="PRO_5045716265" description="Probable periplasmic serine endoprotease DegP-like" evidence="12">
    <location>
        <begin position="37"/>
        <end position="485"/>
    </location>
</feature>
<evidence type="ECO:0000256" key="7">
    <source>
        <dbReference type="ARBA" id="ARBA00022764"/>
    </source>
</evidence>
<dbReference type="RefSeq" id="WP_200379336.1">
    <property type="nucleotide sequence ID" value="NZ_NRRU01000067.1"/>
</dbReference>
<dbReference type="Pfam" id="PF13365">
    <property type="entry name" value="Trypsin_2"/>
    <property type="match status" value="1"/>
</dbReference>
<proteinExistence type="inferred from homology"/>
<keyword evidence="9" id="KW-0720">Serine protease</keyword>
<reference evidence="14" key="1">
    <citation type="submission" date="2017-08" db="EMBL/GenBank/DDBJ databases">
        <authorList>
            <person name="Imhoff J.F."/>
            <person name="Rahn T."/>
            <person name="Kuenzel S."/>
            <person name="Neulinger S.C."/>
        </authorList>
    </citation>
    <scope>NUCLEOTIDE SEQUENCE</scope>
    <source>
        <strain evidence="14">IM 151</strain>
    </source>
</reference>
<gene>
    <name evidence="14" type="ORF">CKO43_16805</name>
</gene>
<dbReference type="InterPro" id="IPR001940">
    <property type="entry name" value="Peptidase_S1C"/>
</dbReference>
<dbReference type="InterPro" id="IPR041489">
    <property type="entry name" value="PDZ_6"/>
</dbReference>
<evidence type="ECO:0000256" key="5">
    <source>
        <dbReference type="ARBA" id="ARBA00013958"/>
    </source>
</evidence>
<evidence type="ECO:0000256" key="8">
    <source>
        <dbReference type="ARBA" id="ARBA00022801"/>
    </source>
</evidence>
<reference evidence="14" key="2">
    <citation type="journal article" date="2020" name="Microorganisms">
        <title>Osmotic Adaptation and Compatible Solute Biosynthesis of Phototrophic Bacteria as Revealed from Genome Analyses.</title>
        <authorList>
            <person name="Imhoff J.F."/>
            <person name="Rahn T."/>
            <person name="Kunzel S."/>
            <person name="Keller A."/>
            <person name="Neulinger S.C."/>
        </authorList>
    </citation>
    <scope>NUCLEOTIDE SEQUENCE</scope>
    <source>
        <strain evidence="14">IM 151</strain>
    </source>
</reference>
<comment type="similarity">
    <text evidence="3">Belongs to the peptidase S1C family.</text>
</comment>
<comment type="subcellular location">
    <subcellularLocation>
        <location evidence="2">Periplasm</location>
    </subcellularLocation>
</comment>
<keyword evidence="15" id="KW-1185">Reference proteome</keyword>
<evidence type="ECO:0000256" key="9">
    <source>
        <dbReference type="ARBA" id="ARBA00022825"/>
    </source>
</evidence>
<keyword evidence="8" id="KW-0378">Hydrolase</keyword>
<dbReference type="Proteomes" id="UP001041814">
    <property type="component" value="Unassembled WGS sequence"/>
</dbReference>
<keyword evidence="10" id="KW-0346">Stress response</keyword>
<dbReference type="InterPro" id="IPR009003">
    <property type="entry name" value="Peptidase_S1_PA"/>
</dbReference>
<evidence type="ECO:0000259" key="13">
    <source>
        <dbReference type="PROSITE" id="PS50106"/>
    </source>
</evidence>
<dbReference type="SUPFAM" id="SSF50494">
    <property type="entry name" value="Trypsin-like serine proteases"/>
    <property type="match status" value="1"/>
</dbReference>
<dbReference type="Pfam" id="PF17820">
    <property type="entry name" value="PDZ_6"/>
    <property type="match status" value="1"/>
</dbReference>
<accession>A0ABS1DY85</accession>
<evidence type="ECO:0000256" key="1">
    <source>
        <dbReference type="ARBA" id="ARBA00001772"/>
    </source>
</evidence>
<dbReference type="PANTHER" id="PTHR22939">
    <property type="entry name" value="SERINE PROTEASE FAMILY S1C HTRA-RELATED"/>
    <property type="match status" value="1"/>
</dbReference>
<keyword evidence="12" id="KW-0732">Signal</keyword>
<keyword evidence="7" id="KW-0574">Periplasm</keyword>
<evidence type="ECO:0000313" key="14">
    <source>
        <dbReference type="EMBL" id="MBK1714433.1"/>
    </source>
</evidence>
<protein>
    <recommendedName>
        <fullName evidence="5">Probable periplasmic serine endoprotease DegP-like</fullName>
        <ecNumber evidence="4">3.4.21.107</ecNumber>
    </recommendedName>
    <alternativeName>
        <fullName evidence="11">Protease Do</fullName>
    </alternativeName>
</protein>
<comment type="caution">
    <text evidence="14">The sequence shown here is derived from an EMBL/GenBank/DDBJ whole genome shotgun (WGS) entry which is preliminary data.</text>
</comment>
<dbReference type="Gene3D" id="2.30.42.10">
    <property type="match status" value="2"/>
</dbReference>
<dbReference type="PRINTS" id="PR00834">
    <property type="entry name" value="PROTEASES2C"/>
</dbReference>
<evidence type="ECO:0000256" key="3">
    <source>
        <dbReference type="ARBA" id="ARBA00010541"/>
    </source>
</evidence>
<sequence length="485" mass="50266">MAAFPSLLAPRRWRLHATLAAVLSALAVLAAPAAQAETGAAAASTITAPAPDFAAIAQRVGPAVVNIRVSGIRHLGADTAATSDDPDEELLRRLQRQYGGAGAHLDVPMRGLGSGFIVRADGVILTNAHVVADAREVVVRLTDRREFRARVLGSDTLTDVAVLKIDAQGLPTVTPGDPASLRVGQWVMAIGSPYGFDNSVSAGVVSATTRNLPDGAVPFIQTDVAINPGNSGGPLIDGRGEVVGINAQIYTRTGGFQGLSFAIPADLALRVERQILETGHARHARLGVAVQEVDQSLAEAFGLARAEGALIDRVMPASAAERAGLRAGDIVLLAGERRIVDSGELGIVTALASPGQRLALEVWRGGRSWQVQLVLGDADDHRGEPPANAAMDAALGVALRPMAPAELRKVVETVRGLRIEQVQGLAAEAGLEPGDVLLAVNGQPVSSTAQLQQCLAASGPTVALLVQHGDERSYVALRTGGQRSS</sequence>
<dbReference type="InterPro" id="IPR036034">
    <property type="entry name" value="PDZ_sf"/>
</dbReference>
<comment type="catalytic activity">
    <reaction evidence="1">
        <text>Acts on substrates that are at least partially unfolded. The cleavage site P1 residue is normally between a pair of hydrophobic residues, such as Val-|-Val.</text>
        <dbReference type="EC" id="3.4.21.107"/>
    </reaction>
</comment>
<evidence type="ECO:0000313" key="15">
    <source>
        <dbReference type="Proteomes" id="UP001041814"/>
    </source>
</evidence>
<dbReference type="EMBL" id="NRRU01000067">
    <property type="protein sequence ID" value="MBK1714433.1"/>
    <property type="molecule type" value="Genomic_DNA"/>
</dbReference>
<dbReference type="PANTHER" id="PTHR22939:SF130">
    <property type="entry name" value="PERIPLASMIC SERINE ENDOPROTEASE DEGP-LIKE-RELATED"/>
    <property type="match status" value="1"/>
</dbReference>
<dbReference type="EC" id="3.4.21.107" evidence="4"/>
<name>A0ABS1DY85_RUBGE</name>
<dbReference type="SMART" id="SM00228">
    <property type="entry name" value="PDZ"/>
    <property type="match status" value="2"/>
</dbReference>
<evidence type="ECO:0000256" key="12">
    <source>
        <dbReference type="SAM" id="SignalP"/>
    </source>
</evidence>
<feature type="signal peptide" evidence="12">
    <location>
        <begin position="1"/>
        <end position="36"/>
    </location>
</feature>
<dbReference type="Pfam" id="PF00595">
    <property type="entry name" value="PDZ"/>
    <property type="match status" value="1"/>
</dbReference>
<feature type="domain" description="PDZ" evidence="13">
    <location>
        <begin position="287"/>
        <end position="366"/>
    </location>
</feature>
<dbReference type="Gene3D" id="2.40.10.120">
    <property type="match status" value="1"/>
</dbReference>
<evidence type="ECO:0000256" key="10">
    <source>
        <dbReference type="ARBA" id="ARBA00023016"/>
    </source>
</evidence>
<evidence type="ECO:0000256" key="4">
    <source>
        <dbReference type="ARBA" id="ARBA00013035"/>
    </source>
</evidence>
<dbReference type="SUPFAM" id="SSF50156">
    <property type="entry name" value="PDZ domain-like"/>
    <property type="match status" value="2"/>
</dbReference>
<evidence type="ECO:0000256" key="2">
    <source>
        <dbReference type="ARBA" id="ARBA00004418"/>
    </source>
</evidence>
<dbReference type="InterPro" id="IPR001478">
    <property type="entry name" value="PDZ"/>
</dbReference>
<evidence type="ECO:0000256" key="11">
    <source>
        <dbReference type="ARBA" id="ARBA00032850"/>
    </source>
</evidence>
<evidence type="ECO:0000256" key="6">
    <source>
        <dbReference type="ARBA" id="ARBA00022670"/>
    </source>
</evidence>
<feature type="domain" description="PDZ" evidence="13">
    <location>
        <begin position="395"/>
        <end position="470"/>
    </location>
</feature>
<keyword evidence="6" id="KW-0645">Protease</keyword>
<organism evidence="14 15">
    <name type="scientific">Rubrivivax gelatinosus</name>
    <name type="common">Rhodocyclus gelatinosus</name>
    <name type="synonym">Rhodopseudomonas gelatinosa</name>
    <dbReference type="NCBI Taxonomy" id="28068"/>
    <lineage>
        <taxon>Bacteria</taxon>
        <taxon>Pseudomonadati</taxon>
        <taxon>Pseudomonadota</taxon>
        <taxon>Betaproteobacteria</taxon>
        <taxon>Burkholderiales</taxon>
        <taxon>Sphaerotilaceae</taxon>
        <taxon>Rubrivivax</taxon>
    </lineage>
</organism>
<dbReference type="PROSITE" id="PS50106">
    <property type="entry name" value="PDZ"/>
    <property type="match status" value="2"/>
</dbReference>